<evidence type="ECO:0000256" key="3">
    <source>
        <dbReference type="SAM" id="Phobius"/>
    </source>
</evidence>
<keyword evidence="3" id="KW-0472">Membrane</keyword>
<keyword evidence="3" id="KW-0812">Transmembrane</keyword>
<dbReference type="Gene3D" id="3.40.50.300">
    <property type="entry name" value="P-loop containing nucleotide triphosphate hydrolases"/>
    <property type="match status" value="1"/>
</dbReference>
<dbReference type="RefSeq" id="WP_124966427.1">
    <property type="nucleotide sequence ID" value="NZ_RRAZ01000036.1"/>
</dbReference>
<feature type="coiled-coil region" evidence="1">
    <location>
        <begin position="43"/>
        <end position="330"/>
    </location>
</feature>
<evidence type="ECO:0000256" key="2">
    <source>
        <dbReference type="SAM" id="MobiDB-lite"/>
    </source>
</evidence>
<keyword evidence="1" id="KW-0175">Coiled coil</keyword>
<sequence length="730" mass="80943">MYTTDLMIFITAASGLVVLSLLMLFKSWRHDRVVQLAGPLASREALEAQVIELRKERDRLTLANNDLREVQGQTELAKGVLQALQGRIADLEREWEGRDEQRSEIRDLRVQTEQAATELLAKTGELERAKAGLDLVKERLAQAEGIETRLEELRSEEGRMRDALQALSAELGDLQAQRAAAEALGLEIGGLNAKKNELEAGLARLEGQQSVRAAELAELEDRVKSARTAESELRSRNDLLASELSAARQSSQELAQAVSAAETRLRLAEHELRQTETQTDRLSALEESIDALRGELAHLQARRDTLAEDEQRLQITLEEKNARLQAILRETEKSGAGRAAAGREGPPAELSEEPEVIRHLRLLPGPRSGLAEDEALDNVRRTLQGAGLSYHPRVLTAFHTAMKVNDTTQMAVLAGISGTGKSQLPRNYAAGMGIGFLQVPVQPRWDSPQDLMGFYNYIESRFRPTDMAKALWALDSENNINALQDRMMMVLLDEMNLARVEYYFSDFLSRLESRPAPLRVSDPILRKDAELELEIPGQPVRIFPGYNLLFAGTMNEDESTQSLSDKVVDRANVMRFGAPKKIVTPSPAARAENSQSVPALSYTQWKRWTSRDASGDADLARSQLDEMLSIMQTFGKPFGHRLGRAILSYVGAYPQVSGGGDRVRTALADQIEMRLLPKLRGVDVTSHDDDFRRIEKMASDLGDEPLAAAIRASVDASQASTLFSWQGVVR</sequence>
<dbReference type="PANTHER" id="PTHR23159">
    <property type="entry name" value="CENTROSOMAL PROTEIN 2"/>
    <property type="match status" value="1"/>
</dbReference>
<dbReference type="InterPro" id="IPR027417">
    <property type="entry name" value="P-loop_NTPase"/>
</dbReference>
<comment type="caution">
    <text evidence="4">The sequence shown here is derived from an EMBL/GenBank/DDBJ whole genome shotgun (WGS) entry which is preliminary data.</text>
</comment>
<feature type="region of interest" description="Disordered" evidence="2">
    <location>
        <begin position="330"/>
        <end position="351"/>
    </location>
</feature>
<dbReference type="EMBL" id="RRAZ01000036">
    <property type="protein sequence ID" value="RRH70144.1"/>
    <property type="molecule type" value="Genomic_DNA"/>
</dbReference>
<evidence type="ECO:0000313" key="5">
    <source>
        <dbReference type="Proteomes" id="UP000282125"/>
    </source>
</evidence>
<dbReference type="Proteomes" id="UP000282125">
    <property type="component" value="Unassembled WGS sequence"/>
</dbReference>
<protein>
    <submittedName>
        <fullName evidence="4">Chromosome segregation ATPase-like protein</fullName>
    </submittedName>
</protein>
<evidence type="ECO:0000313" key="4">
    <source>
        <dbReference type="EMBL" id="RRH70144.1"/>
    </source>
</evidence>
<gene>
    <name evidence="4" type="ORF">EG244_17280</name>
</gene>
<feature type="transmembrane region" description="Helical" evidence="3">
    <location>
        <begin position="6"/>
        <end position="25"/>
    </location>
</feature>
<dbReference type="SUPFAM" id="SSF52540">
    <property type="entry name" value="P-loop containing nucleoside triphosphate hydrolases"/>
    <property type="match status" value="1"/>
</dbReference>
<accession>A0A3P3D8K3</accession>
<reference evidence="4 5" key="1">
    <citation type="submission" date="2018-11" db="EMBL/GenBank/DDBJ databases">
        <title>Gemmobacter sp. nov., YIM 102744-1 draft genome.</title>
        <authorList>
            <person name="Li G."/>
            <person name="Jiang Y."/>
        </authorList>
    </citation>
    <scope>NUCLEOTIDE SEQUENCE [LARGE SCALE GENOMIC DNA]</scope>
    <source>
        <strain evidence="4 5">YIM 102744-1</strain>
    </source>
</reference>
<proteinExistence type="predicted"/>
<organism evidence="4 5">
    <name type="scientific">Falsigemmobacter faecalis</name>
    <dbReference type="NCBI Taxonomy" id="2488730"/>
    <lineage>
        <taxon>Bacteria</taxon>
        <taxon>Pseudomonadati</taxon>
        <taxon>Pseudomonadota</taxon>
        <taxon>Alphaproteobacteria</taxon>
        <taxon>Rhodobacterales</taxon>
        <taxon>Paracoccaceae</taxon>
        <taxon>Falsigemmobacter</taxon>
    </lineage>
</organism>
<keyword evidence="3" id="KW-1133">Transmembrane helix</keyword>
<name>A0A3P3D8K3_9RHOB</name>
<keyword evidence="5" id="KW-1185">Reference proteome</keyword>
<feature type="compositionally biased region" description="Low complexity" evidence="2">
    <location>
        <begin position="336"/>
        <end position="349"/>
    </location>
</feature>
<dbReference type="PANTHER" id="PTHR23159:SF60">
    <property type="entry name" value="SPINDLE ASSEMBLY ABNORMAL PROTEIN 4"/>
    <property type="match status" value="1"/>
</dbReference>
<evidence type="ECO:0000256" key="1">
    <source>
        <dbReference type="SAM" id="Coils"/>
    </source>
</evidence>
<dbReference type="AlphaFoldDB" id="A0A3P3D8K3"/>
<dbReference type="OrthoDB" id="9781481at2"/>